<evidence type="ECO:0000256" key="8">
    <source>
        <dbReference type="ARBA" id="ARBA00022692"/>
    </source>
</evidence>
<evidence type="ECO:0000256" key="4">
    <source>
        <dbReference type="ARBA" id="ARBA00011533"/>
    </source>
</evidence>
<evidence type="ECO:0000256" key="3">
    <source>
        <dbReference type="ARBA" id="ARBA00007260"/>
    </source>
</evidence>
<evidence type="ECO:0000256" key="17">
    <source>
        <dbReference type="SAM" id="Phobius"/>
    </source>
</evidence>
<comment type="similarity">
    <text evidence="3">Belongs to the complex I NDUFB4 subunit family.</text>
</comment>
<keyword evidence="18" id="KW-1185">Reference proteome</keyword>
<evidence type="ECO:0000256" key="12">
    <source>
        <dbReference type="ARBA" id="ARBA00023128"/>
    </source>
</evidence>
<evidence type="ECO:0000256" key="7">
    <source>
        <dbReference type="ARBA" id="ARBA00022660"/>
    </source>
</evidence>
<evidence type="ECO:0000256" key="5">
    <source>
        <dbReference type="ARBA" id="ARBA00018681"/>
    </source>
</evidence>
<dbReference type="InterPro" id="IPR009866">
    <property type="entry name" value="NADH_UbQ_OxRdtase_NDUFB4_su"/>
</dbReference>
<organism evidence="18 19">
    <name type="scientific">Petromyzon marinus</name>
    <name type="common">Sea lamprey</name>
    <dbReference type="NCBI Taxonomy" id="7757"/>
    <lineage>
        <taxon>Eukaryota</taxon>
        <taxon>Metazoa</taxon>
        <taxon>Chordata</taxon>
        <taxon>Craniata</taxon>
        <taxon>Vertebrata</taxon>
        <taxon>Cyclostomata</taxon>
        <taxon>Hyperoartia</taxon>
        <taxon>Petromyzontiformes</taxon>
        <taxon>Petromyzontidae</taxon>
        <taxon>Petromyzon</taxon>
    </lineage>
</organism>
<proteinExistence type="inferred from homology"/>
<comment type="function">
    <text evidence="1">Accessory subunit of the mitochondrial membrane respiratory chain NADH dehydrogenase (Complex I), that is believed not to be involved in catalysis. Complex I functions in the transfer of electrons from NADH to the respiratory chain. The immediate electron acceptor for the enzyme is believed to be ubiquinone.</text>
</comment>
<comment type="subcellular location">
    <subcellularLocation>
        <location evidence="2">Mitochondrion inner membrane</location>
        <topology evidence="2">Single-pass membrane protein</topology>
        <orientation evidence="2">Matrix side</orientation>
    </subcellularLocation>
</comment>
<keyword evidence="6" id="KW-0813">Transport</keyword>
<protein>
    <recommendedName>
        <fullName evidence="5">NADH dehydrogenase [ubiquinone] 1 beta subcomplex subunit 4</fullName>
    </recommendedName>
    <alternativeName>
        <fullName evidence="14">Complex I-B15</fullName>
    </alternativeName>
    <alternativeName>
        <fullName evidence="15">NADH-ubiquinone oxidoreductase B15 subunit</fullName>
    </alternativeName>
</protein>
<keyword evidence="11 17" id="KW-1133">Transmembrane helix</keyword>
<evidence type="ECO:0000313" key="18">
    <source>
        <dbReference type="Proteomes" id="UP001318040"/>
    </source>
</evidence>
<dbReference type="GO" id="GO:0005743">
    <property type="term" value="C:mitochondrial inner membrane"/>
    <property type="evidence" value="ECO:0007669"/>
    <property type="project" value="UniProtKB-SubCell"/>
</dbReference>
<evidence type="ECO:0000256" key="1">
    <source>
        <dbReference type="ARBA" id="ARBA00003195"/>
    </source>
</evidence>
<dbReference type="PANTHER" id="PTHR15469">
    <property type="entry name" value="NADH-UBIQUINONE OXIDOREDUCTASE B15 SUBUNIT"/>
    <property type="match status" value="1"/>
</dbReference>
<keyword evidence="12" id="KW-0496">Mitochondrion</keyword>
<dbReference type="RefSeq" id="XP_032835398.1">
    <property type="nucleotide sequence ID" value="XM_032979507.1"/>
</dbReference>
<keyword evidence="10" id="KW-0249">Electron transport</keyword>
<evidence type="ECO:0000256" key="14">
    <source>
        <dbReference type="ARBA" id="ARBA00030212"/>
    </source>
</evidence>
<gene>
    <name evidence="19" type="primary">NDUFB4</name>
</gene>
<reference evidence="19" key="1">
    <citation type="submission" date="2025-08" db="UniProtKB">
        <authorList>
            <consortium name="RefSeq"/>
        </authorList>
    </citation>
    <scope>IDENTIFICATION</scope>
    <source>
        <tissue evidence="19">Sperm</tissue>
    </source>
</reference>
<dbReference type="Proteomes" id="UP001318040">
    <property type="component" value="Chromosome 73"/>
</dbReference>
<dbReference type="PANTHER" id="PTHR15469:SF0">
    <property type="entry name" value="NADH DEHYDROGENASE [UBIQUINONE] 1 BETA SUBCOMPLEX SUBUNIT 4"/>
    <property type="match status" value="1"/>
</dbReference>
<dbReference type="AlphaFoldDB" id="A0AAJ7UIK3"/>
<evidence type="ECO:0000256" key="11">
    <source>
        <dbReference type="ARBA" id="ARBA00022989"/>
    </source>
</evidence>
<feature type="transmembrane region" description="Helical" evidence="17">
    <location>
        <begin position="114"/>
        <end position="132"/>
    </location>
</feature>
<feature type="region of interest" description="Disordered" evidence="16">
    <location>
        <begin position="1"/>
        <end position="38"/>
    </location>
</feature>
<dbReference type="KEGG" id="pmrn:116957386"/>
<keyword evidence="13 17" id="KW-0472">Membrane</keyword>
<keyword evidence="9" id="KW-0999">Mitochondrion inner membrane</keyword>
<evidence type="ECO:0000256" key="2">
    <source>
        <dbReference type="ARBA" id="ARBA00004298"/>
    </source>
</evidence>
<name>A0AAJ7UIK3_PETMA</name>
<keyword evidence="8 17" id="KW-0812">Transmembrane</keyword>
<sequence length="155" mass="16977">MAADVGSPSSPTAPPPPHHHRPPPPPPPRRPHDYRDVPGLFSLPAAFRASSAEGGAEAAAVREALRARSKRSYLGQLNDPHRVGLIDDPAMVRWQYARTHNVYPNFRPTAKTSLLGLLMSVVPIVGLTVFFYRDRKKTVAAIESGSADRTFKMYG</sequence>
<evidence type="ECO:0000256" key="10">
    <source>
        <dbReference type="ARBA" id="ARBA00022982"/>
    </source>
</evidence>
<evidence type="ECO:0000256" key="16">
    <source>
        <dbReference type="SAM" id="MobiDB-lite"/>
    </source>
</evidence>
<evidence type="ECO:0000256" key="15">
    <source>
        <dbReference type="ARBA" id="ARBA00030987"/>
    </source>
</evidence>
<comment type="subunit">
    <text evidence="4">Complex I is composed of 45 different subunits.</text>
</comment>
<evidence type="ECO:0000256" key="13">
    <source>
        <dbReference type="ARBA" id="ARBA00023136"/>
    </source>
</evidence>
<evidence type="ECO:0000256" key="6">
    <source>
        <dbReference type="ARBA" id="ARBA00022448"/>
    </source>
</evidence>
<dbReference type="Pfam" id="PF07225">
    <property type="entry name" value="NDUF_B4"/>
    <property type="match status" value="1"/>
</dbReference>
<evidence type="ECO:0000256" key="9">
    <source>
        <dbReference type="ARBA" id="ARBA00022792"/>
    </source>
</evidence>
<dbReference type="GeneID" id="116957386"/>
<evidence type="ECO:0000313" key="19">
    <source>
        <dbReference type="RefSeq" id="XP_032835398.1"/>
    </source>
</evidence>
<accession>A0AAJ7UIK3</accession>
<keyword evidence="7" id="KW-0679">Respiratory chain</keyword>